<organism evidence="3 4">
    <name type="scientific">Bacteroides caecimuris</name>
    <dbReference type="NCBI Taxonomy" id="1796613"/>
    <lineage>
        <taxon>Bacteria</taxon>
        <taxon>Pseudomonadati</taxon>
        <taxon>Bacteroidota</taxon>
        <taxon>Bacteroidia</taxon>
        <taxon>Bacteroidales</taxon>
        <taxon>Bacteroidaceae</taxon>
        <taxon>Bacteroides</taxon>
    </lineage>
</organism>
<evidence type="ECO:0000313" key="4">
    <source>
        <dbReference type="Proteomes" id="UP000092631"/>
    </source>
</evidence>
<dbReference type="RefSeq" id="WP_065539666.1">
    <property type="nucleotide sequence ID" value="NZ_CAPDLJ010000036.1"/>
</dbReference>
<dbReference type="OrthoDB" id="628107at2"/>
<evidence type="ECO:0000259" key="1">
    <source>
        <dbReference type="Pfam" id="PF14274"/>
    </source>
</evidence>
<accession>A0A1C7H4L0</accession>
<feature type="domain" description="BT-3044-like C-terminal" evidence="1">
    <location>
        <begin position="163"/>
        <end position="315"/>
    </location>
</feature>
<dbReference type="Proteomes" id="UP000092631">
    <property type="component" value="Chromosome"/>
</dbReference>
<dbReference type="Pfam" id="PF16343">
    <property type="entry name" value="DUF4973"/>
    <property type="match status" value="1"/>
</dbReference>
<name>A0A1C7H4L0_9BACE</name>
<protein>
    <submittedName>
        <fullName evidence="3">Uncharacterized protein</fullName>
    </submittedName>
</protein>
<keyword evidence="4" id="KW-1185">Reference proteome</keyword>
<dbReference type="GeneID" id="82188668"/>
<dbReference type="AlphaFoldDB" id="A0A1C7H4L0"/>
<dbReference type="EMBL" id="CP015401">
    <property type="protein sequence ID" value="ANU58891.1"/>
    <property type="molecule type" value="Genomic_DNA"/>
</dbReference>
<dbReference type="Pfam" id="PF14274">
    <property type="entry name" value="BT_3044-like_C"/>
    <property type="match status" value="1"/>
</dbReference>
<dbReference type="Gene3D" id="2.40.128.440">
    <property type="entry name" value="Uncharacterised protein PF14274, DUF4361"/>
    <property type="match status" value="1"/>
</dbReference>
<proteinExistence type="predicted"/>
<dbReference type="InterPro" id="IPR032509">
    <property type="entry name" value="DUF4973"/>
</dbReference>
<gene>
    <name evidence="3" type="ORF">A4V03_16160</name>
</gene>
<evidence type="ECO:0000259" key="2">
    <source>
        <dbReference type="Pfam" id="PF16343"/>
    </source>
</evidence>
<dbReference type="Gene3D" id="2.60.40.1740">
    <property type="entry name" value="hypothetical protein (bacova_03559)"/>
    <property type="match status" value="1"/>
</dbReference>
<dbReference type="InterPro" id="IPR025371">
    <property type="entry name" value="BT_3044-like_C"/>
</dbReference>
<sequence>MKKLYIAIALLACIAFSACNDEWKDELYEQMISFKAPVDATGISNIYLRYNPDGVCSYQLPVIVSGTTDNANNLEVKIGVDNDTLDVLNIAKFLHRTDLYYRQLPETFYSLASETCHIPAGSNVQSYTIDFNFTNLDLVEKWVLPLTIEPGEGYTPNMWKGWRKALLKINLFNDYSGKYSATSMNIYMDGETTDPATISERNVSVVDENSVFFYAGTVWEEDVNRSKYKVIVTFNPGTTDESGTVSGTLTLRPGDAANEMNLQSSGTCTYEIRSNMDPVQPYLKHYYVTMQMQYNYTDFTSDPSNPIVFNARGSLVLERKINTLIPDQDQAIQW</sequence>
<dbReference type="STRING" id="1796613.A4V03_16160"/>
<reference evidence="4" key="1">
    <citation type="submission" date="2016-04" db="EMBL/GenBank/DDBJ databases">
        <title>Complete Genome Sequences of Twelve Strains of a Stable Defined Moderately Diverse Mouse Microbiota 2 (sDMDMm2).</title>
        <authorList>
            <person name="Uchimura Y."/>
            <person name="Wyss M."/>
            <person name="Brugiroux S."/>
            <person name="Limenitakis J.P."/>
            <person name="Stecher B."/>
            <person name="McCoy K.D."/>
            <person name="Macpherson A.J."/>
        </authorList>
    </citation>
    <scope>NUCLEOTIDE SEQUENCE [LARGE SCALE GENOMIC DNA]</scope>
    <source>
        <strain evidence="4">I48</strain>
    </source>
</reference>
<dbReference type="PROSITE" id="PS51257">
    <property type="entry name" value="PROKAR_LIPOPROTEIN"/>
    <property type="match status" value="1"/>
</dbReference>
<feature type="domain" description="DUF4973" evidence="2">
    <location>
        <begin position="23"/>
        <end position="149"/>
    </location>
</feature>
<dbReference type="KEGG" id="bcae:A4V03_16160"/>
<evidence type="ECO:0000313" key="3">
    <source>
        <dbReference type="EMBL" id="ANU58891.1"/>
    </source>
</evidence>